<keyword evidence="1" id="KW-0853">WD repeat</keyword>
<accession>A0A9Q1LBH1</accession>
<evidence type="ECO:0000256" key="2">
    <source>
        <dbReference type="SAM" id="MobiDB-lite"/>
    </source>
</evidence>
<feature type="region of interest" description="Disordered" evidence="2">
    <location>
        <begin position="1"/>
        <end position="54"/>
    </location>
</feature>
<evidence type="ECO:0000313" key="3">
    <source>
        <dbReference type="EMBL" id="KAJ8530819.1"/>
    </source>
</evidence>
<organism evidence="3 4">
    <name type="scientific">Anisodus acutangulus</name>
    <dbReference type="NCBI Taxonomy" id="402998"/>
    <lineage>
        <taxon>Eukaryota</taxon>
        <taxon>Viridiplantae</taxon>
        <taxon>Streptophyta</taxon>
        <taxon>Embryophyta</taxon>
        <taxon>Tracheophyta</taxon>
        <taxon>Spermatophyta</taxon>
        <taxon>Magnoliopsida</taxon>
        <taxon>eudicotyledons</taxon>
        <taxon>Gunneridae</taxon>
        <taxon>Pentapetalae</taxon>
        <taxon>asterids</taxon>
        <taxon>lamiids</taxon>
        <taxon>Solanales</taxon>
        <taxon>Solanaceae</taxon>
        <taxon>Solanoideae</taxon>
        <taxon>Hyoscyameae</taxon>
        <taxon>Anisodus</taxon>
    </lineage>
</organism>
<feature type="compositionally biased region" description="Acidic residues" evidence="2">
    <location>
        <begin position="26"/>
        <end position="37"/>
    </location>
</feature>
<dbReference type="SMART" id="SM00320">
    <property type="entry name" value="WD40"/>
    <property type="match status" value="2"/>
</dbReference>
<dbReference type="EMBL" id="JAJAGQ010000021">
    <property type="protein sequence ID" value="KAJ8530819.1"/>
    <property type="molecule type" value="Genomic_DNA"/>
</dbReference>
<dbReference type="AlphaFoldDB" id="A0A9Q1LBH1"/>
<proteinExistence type="predicted"/>
<sequence length="438" mass="49553">MRVDQLDYGADDPEVTDSSDKFEGQLDNEEINLDDDDMPTKVTDTSAAQARKGKDTQGITWEGLNVTRQSYRLTRLEQYRNYENIPLSREAVDKECKQVEKGGNYYEFFYNARSVKSTILHFQLRNLVWATSKHDVYLISNDSLMHWSSISRNLSEVVNFSGHIVPTEKYAGSLLEGLTQTQISTMAVKNRFVVAGSLQGALICKISFSNKTGVSFCARTTYEDNAITNAVEIYMKAGGPRFMAANNDCGVREYDMEKFQQMNHFRFPWPVNHTSMSPDSKLFTVVGDDLDGLLVDSRNGKTVASIVGHLDYSCACEWQPDGRTFATGNQDKTCRIWDLRNLSSSTAILKGNIGAARSIRFSSDGRFLVVAEPADFVHIYSIESDYKKRQEIDLFGEISGVSLSPDDESLYIGIWDRTYGSLLEYNRRRSSRYLDLFV</sequence>
<dbReference type="PROSITE" id="PS50082">
    <property type="entry name" value="WD_REPEATS_2"/>
    <property type="match status" value="1"/>
</dbReference>
<dbReference type="PANTHER" id="PTHR43991:SF23">
    <property type="entry name" value="WD-REPEAT PROTEIN"/>
    <property type="match status" value="1"/>
</dbReference>
<dbReference type="PANTHER" id="PTHR43991">
    <property type="entry name" value="WD REPEAT PROTEIN (AFU_ORTHOLOGUE AFUA_8G05640)-RELATED"/>
    <property type="match status" value="1"/>
</dbReference>
<dbReference type="SUPFAM" id="SSF50978">
    <property type="entry name" value="WD40 repeat-like"/>
    <property type="match status" value="1"/>
</dbReference>
<reference evidence="4" key="1">
    <citation type="journal article" date="2023" name="Proc. Natl. Acad. Sci. U.S.A.">
        <title>Genomic and structural basis for evolution of tropane alkaloid biosynthesis.</title>
        <authorList>
            <person name="Wanga Y.-J."/>
            <person name="Taina T."/>
            <person name="Yua J.-Y."/>
            <person name="Lia J."/>
            <person name="Xua B."/>
            <person name="Chenc J."/>
            <person name="D'Auriad J.C."/>
            <person name="Huanga J.-P."/>
            <person name="Huanga S.-X."/>
        </authorList>
    </citation>
    <scope>NUCLEOTIDE SEQUENCE [LARGE SCALE GENOMIC DNA]</scope>
    <source>
        <strain evidence="4">cv. KIB-2019</strain>
    </source>
</reference>
<evidence type="ECO:0000313" key="4">
    <source>
        <dbReference type="Proteomes" id="UP001152561"/>
    </source>
</evidence>
<dbReference type="InterPro" id="IPR015943">
    <property type="entry name" value="WD40/YVTN_repeat-like_dom_sf"/>
</dbReference>
<dbReference type="PROSITE" id="PS50294">
    <property type="entry name" value="WD_REPEATS_REGION"/>
    <property type="match status" value="1"/>
</dbReference>
<gene>
    <name evidence="3" type="ORF">K7X08_023700</name>
</gene>
<dbReference type="InterPro" id="IPR001680">
    <property type="entry name" value="WD40_rpt"/>
</dbReference>
<keyword evidence="4" id="KW-1185">Reference proteome</keyword>
<dbReference type="FunFam" id="2.130.10.10:FF:000637">
    <property type="entry name" value="WD-40 repeat family protein"/>
    <property type="match status" value="1"/>
</dbReference>
<comment type="caution">
    <text evidence="3">The sequence shown here is derived from an EMBL/GenBank/DDBJ whole genome shotgun (WGS) entry which is preliminary data.</text>
</comment>
<dbReference type="Gene3D" id="2.130.10.10">
    <property type="entry name" value="YVTN repeat-like/Quinoprotein amine dehydrogenase"/>
    <property type="match status" value="1"/>
</dbReference>
<feature type="repeat" description="WD" evidence="1">
    <location>
        <begin position="306"/>
        <end position="347"/>
    </location>
</feature>
<protein>
    <submittedName>
        <fullName evidence="3">Uncharacterized protein</fullName>
    </submittedName>
</protein>
<dbReference type="Pfam" id="PF00400">
    <property type="entry name" value="WD40"/>
    <property type="match status" value="1"/>
</dbReference>
<dbReference type="OrthoDB" id="20669at2759"/>
<evidence type="ECO:0000256" key="1">
    <source>
        <dbReference type="PROSITE-ProRule" id="PRU00221"/>
    </source>
</evidence>
<dbReference type="Proteomes" id="UP001152561">
    <property type="component" value="Unassembled WGS sequence"/>
</dbReference>
<name>A0A9Q1LBH1_9SOLA</name>
<dbReference type="InterPro" id="IPR036322">
    <property type="entry name" value="WD40_repeat_dom_sf"/>
</dbReference>